<dbReference type="Proteomes" id="UP001431572">
    <property type="component" value="Plasmid unnamed2"/>
</dbReference>
<keyword evidence="3" id="KW-1185">Reference proteome</keyword>
<feature type="transmembrane region" description="Helical" evidence="1">
    <location>
        <begin position="54"/>
        <end position="72"/>
    </location>
</feature>
<evidence type="ECO:0000313" key="2">
    <source>
        <dbReference type="EMBL" id="WJW70317.1"/>
    </source>
</evidence>
<reference evidence="2" key="1">
    <citation type="journal article" date="2024" name="Nature">
        <title>Anoxygenic phototroph of the Chloroflexota uses a type I reaction centre.</title>
        <authorList>
            <person name="Tsuji J.M."/>
            <person name="Shaw N.A."/>
            <person name="Nagashima S."/>
            <person name="Venkiteswaran J.J."/>
            <person name="Schiff S.L."/>
            <person name="Watanabe T."/>
            <person name="Fukui M."/>
            <person name="Hanada S."/>
            <person name="Tank M."/>
            <person name="Neufeld J.D."/>
        </authorList>
    </citation>
    <scope>NUCLEOTIDE SEQUENCE</scope>
    <source>
        <strain evidence="2">L227-S17</strain>
    </source>
</reference>
<evidence type="ECO:0000256" key="1">
    <source>
        <dbReference type="SAM" id="Phobius"/>
    </source>
</evidence>
<feature type="transmembrane region" description="Helical" evidence="1">
    <location>
        <begin position="116"/>
        <end position="134"/>
    </location>
</feature>
<dbReference type="EMBL" id="CP128402">
    <property type="protein sequence ID" value="WJW70317.1"/>
    <property type="molecule type" value="Genomic_DNA"/>
</dbReference>
<name>A0ABY9BB12_9CHLR</name>
<proteinExistence type="predicted"/>
<feature type="transmembrane region" description="Helical" evidence="1">
    <location>
        <begin position="27"/>
        <end position="47"/>
    </location>
</feature>
<dbReference type="RefSeq" id="WP_341472186.1">
    <property type="nucleotide sequence ID" value="NZ_CP128402.1"/>
</dbReference>
<accession>A0ABY9BB12</accession>
<evidence type="ECO:0000313" key="3">
    <source>
        <dbReference type="Proteomes" id="UP001431572"/>
    </source>
</evidence>
<keyword evidence="1" id="KW-0472">Membrane</keyword>
<organism evidence="2 3">
    <name type="scientific">Candidatus Chlorohelix allophototropha</name>
    <dbReference type="NCBI Taxonomy" id="3003348"/>
    <lineage>
        <taxon>Bacteria</taxon>
        <taxon>Bacillati</taxon>
        <taxon>Chloroflexota</taxon>
        <taxon>Chloroflexia</taxon>
        <taxon>Candidatus Chloroheliales</taxon>
        <taxon>Candidatus Chloroheliaceae</taxon>
        <taxon>Candidatus Chlorohelix</taxon>
    </lineage>
</organism>
<protein>
    <submittedName>
        <fullName evidence="2">Uncharacterized protein</fullName>
    </submittedName>
</protein>
<keyword evidence="1" id="KW-1133">Transmembrane helix</keyword>
<keyword evidence="2" id="KW-0614">Plasmid</keyword>
<gene>
    <name evidence="2" type="ORF">OZ401_005048</name>
</gene>
<feature type="transmembrane region" description="Helical" evidence="1">
    <location>
        <begin position="78"/>
        <end position="96"/>
    </location>
</feature>
<keyword evidence="1" id="KW-0812">Transmembrane</keyword>
<sequence>MPLNEGPFSLFFRGARIIIFSIDSAELLKFITALIIPLIDLWLLLLIPIKEEAIRISLIAGILAIFLMSVIINNPNKVIVYSTTFPGHISVGLLFIQNAFSKNPKEGTGLSVIKKLAGLAYLAFCLEMFLFYIFGTPLEWYY</sequence>
<geneLocation type="plasmid" evidence="2 3">
    <name>unnamed2</name>
</geneLocation>